<evidence type="ECO:0000256" key="1">
    <source>
        <dbReference type="SAM" id="Coils"/>
    </source>
</evidence>
<keyword evidence="3" id="KW-1185">Reference proteome</keyword>
<sequence>MIYRIILDEGVAVSPAKIQEIRDLFDKFSDRIDSKHAAIRSAVLIKDFEKVYEILNPVINSLPMKVDTEWAVDLSNYIMACMETNRPAEAFGLITTYSEMVIPYLYARRDLLPRCLQSWSQILVRVKAGESLDKFRLARRLLEEAVQVMDTRRSGLFHKGERANFSDIHRGVLLDYLEVLVIINKTEGFSEEEKQSTHREIIKVFSFINPRSVLETRVSDSRLTPELRELEKAYNRVNDEILLLEHSNEKQELVRQQNELLEELKKSHPHYRSLSNIDARIEELHTKLDERSVFVQYAVLKFGIILLIVNNTSLNIEYVMLNTIKYRGINERLGNMLQGADLHTEREVELCKKITQELSKPLMQPLNNFLSSMNVEISDINLYISPDLSLPLFSISLLNDEGEWLLNKVKGVSNVLDLSHVVDPRIAKNRGTKIVIATLGSANDKAIGIARRKIKTWVTNPQIIHLELAGQVDEIDKLTYLCRVEHPSTVIVIGHGISDRNAGVLSGAVGIQGHTHTIWGEDFEKLEGFTDNLVLISCSAGSNYEEQIESSTGVLNNILSYNFSGLVLCRWDVNAQATFEILDIIINDITKKEVVGIADSLMKSQRELQKIEKWKSPVFWAGLEYWGPQP</sequence>
<reference evidence="2 3" key="1">
    <citation type="journal article" date="2024" name="Int. J. Syst. Evol. Microbiol.">
        <title>Paenibacillus hexagrammi sp. nov., a novel bacterium isolated from the gut content of Hexagrammos agrammus.</title>
        <authorList>
            <person name="Jung H.K."/>
            <person name="Kim D.G."/>
            <person name="Zin H."/>
            <person name="Park J."/>
            <person name="Jung H."/>
            <person name="Kim Y.O."/>
            <person name="Kong H.J."/>
            <person name="Kim J.W."/>
            <person name="Kim Y.S."/>
        </authorList>
    </citation>
    <scope>NUCLEOTIDE SEQUENCE [LARGE SCALE GENOMIC DNA]</scope>
    <source>
        <strain evidence="2 3">YPD9-1</strain>
    </source>
</reference>
<gene>
    <name evidence="2" type="ORF">L0M14_00385</name>
</gene>
<accession>A0ABY3SJU7</accession>
<evidence type="ECO:0000313" key="3">
    <source>
        <dbReference type="Proteomes" id="UP001649230"/>
    </source>
</evidence>
<evidence type="ECO:0000313" key="2">
    <source>
        <dbReference type="EMBL" id="UJF33763.1"/>
    </source>
</evidence>
<organism evidence="2 3">
    <name type="scientific">Paenibacillus hexagrammi</name>
    <dbReference type="NCBI Taxonomy" id="2908839"/>
    <lineage>
        <taxon>Bacteria</taxon>
        <taxon>Bacillati</taxon>
        <taxon>Bacillota</taxon>
        <taxon>Bacilli</taxon>
        <taxon>Bacillales</taxon>
        <taxon>Paenibacillaceae</taxon>
        <taxon>Paenibacillus</taxon>
    </lineage>
</organism>
<dbReference type="RefSeq" id="WP_235120157.1">
    <property type="nucleotide sequence ID" value="NZ_CP090978.1"/>
</dbReference>
<protein>
    <recommendedName>
        <fullName evidence="4">CHAT domain-containing protein</fullName>
    </recommendedName>
</protein>
<dbReference type="EMBL" id="CP090978">
    <property type="protein sequence ID" value="UJF33763.1"/>
    <property type="molecule type" value="Genomic_DNA"/>
</dbReference>
<proteinExistence type="predicted"/>
<dbReference type="Proteomes" id="UP001649230">
    <property type="component" value="Chromosome"/>
</dbReference>
<name>A0ABY3SJU7_9BACL</name>
<evidence type="ECO:0008006" key="4">
    <source>
        <dbReference type="Google" id="ProtNLM"/>
    </source>
</evidence>
<feature type="coiled-coil region" evidence="1">
    <location>
        <begin position="227"/>
        <end position="267"/>
    </location>
</feature>
<keyword evidence="1" id="KW-0175">Coiled coil</keyword>